<organism evidence="3 4">
    <name type="scientific">Pinctada imbricata</name>
    <name type="common">Atlantic pearl-oyster</name>
    <name type="synonym">Pinctada martensii</name>
    <dbReference type="NCBI Taxonomy" id="66713"/>
    <lineage>
        <taxon>Eukaryota</taxon>
        <taxon>Metazoa</taxon>
        <taxon>Spiralia</taxon>
        <taxon>Lophotrochozoa</taxon>
        <taxon>Mollusca</taxon>
        <taxon>Bivalvia</taxon>
        <taxon>Autobranchia</taxon>
        <taxon>Pteriomorphia</taxon>
        <taxon>Pterioida</taxon>
        <taxon>Pterioidea</taxon>
        <taxon>Pteriidae</taxon>
        <taxon>Pinctada</taxon>
    </lineage>
</organism>
<protein>
    <recommendedName>
        <fullName evidence="2">C2H2-type domain-containing protein</fullName>
    </recommendedName>
</protein>
<keyword evidence="1" id="KW-0732">Signal</keyword>
<sequence length="350" mass="39573">MTILNFFLFSLGVNIKNYCYSEAQSGKSYCDAKIAHMRTRMKTYVASGHDIITAEDMKTALDDGKGVVGCQVAVVAIDTSKQTITSHKMKNINSYNEIIFSDTGITVKQSYGIGAGLSFSHNKLGQFSVAQNETGCVLIKNFSQPSTRAGTIQFSQSQRTTNYEFSCTEAGCTLSFDSYKSLEDHVHLGEHQMAMETQTTFDKVRRQWGKYSNSIFVSEKKKLSIQNDENDQNMNVKVPRGWALKQTKTKARFERHVIDYLRSKYQEGELTGRKITPQEVEREMKNVRHENGEKVFRLSECLSSSQIASYFARYGKHSSKENQDNPVINDEDLTSVLSTIEENNLIELLS</sequence>
<gene>
    <name evidence="3" type="ORF">FSP39_006241</name>
</gene>
<keyword evidence="4" id="KW-1185">Reference proteome</keyword>
<reference evidence="3" key="1">
    <citation type="submission" date="2019-08" db="EMBL/GenBank/DDBJ databases">
        <title>The improved chromosome-level genome for the pearl oyster Pinctada fucata martensii using PacBio sequencing and Hi-C.</title>
        <authorList>
            <person name="Zheng Z."/>
        </authorList>
    </citation>
    <scope>NUCLEOTIDE SEQUENCE</scope>
    <source>
        <strain evidence="3">ZZ-2019</strain>
        <tissue evidence="3">Adductor muscle</tissue>
    </source>
</reference>
<dbReference type="AlphaFoldDB" id="A0AA88XTC8"/>
<comment type="caution">
    <text evidence="3">The sequence shown here is derived from an EMBL/GenBank/DDBJ whole genome shotgun (WGS) entry which is preliminary data.</text>
</comment>
<evidence type="ECO:0000259" key="2">
    <source>
        <dbReference type="PROSITE" id="PS00028"/>
    </source>
</evidence>
<evidence type="ECO:0000313" key="3">
    <source>
        <dbReference type="EMBL" id="KAK3082476.1"/>
    </source>
</evidence>
<dbReference type="PANTHER" id="PTHR33845:SF1">
    <property type="entry name" value="C2H2-TYPE DOMAIN-CONTAINING PROTEIN"/>
    <property type="match status" value="1"/>
</dbReference>
<accession>A0AA88XTC8</accession>
<dbReference type="PANTHER" id="PTHR33845">
    <property type="entry name" value="C2H2-TYPE DOMAIN-CONTAINING PROTEIN"/>
    <property type="match status" value="1"/>
</dbReference>
<feature type="domain" description="C2H2-type" evidence="2">
    <location>
        <begin position="167"/>
        <end position="191"/>
    </location>
</feature>
<proteinExistence type="predicted"/>
<dbReference type="Proteomes" id="UP001186944">
    <property type="component" value="Unassembled WGS sequence"/>
</dbReference>
<dbReference type="PROSITE" id="PS00028">
    <property type="entry name" value="ZINC_FINGER_C2H2_1"/>
    <property type="match status" value="1"/>
</dbReference>
<dbReference type="EMBL" id="VSWD01000386">
    <property type="protein sequence ID" value="KAK3082476.1"/>
    <property type="molecule type" value="Genomic_DNA"/>
</dbReference>
<dbReference type="InterPro" id="IPR013087">
    <property type="entry name" value="Znf_C2H2_type"/>
</dbReference>
<evidence type="ECO:0000256" key="1">
    <source>
        <dbReference type="SAM" id="SignalP"/>
    </source>
</evidence>
<feature type="signal peptide" evidence="1">
    <location>
        <begin position="1"/>
        <end position="15"/>
    </location>
</feature>
<name>A0AA88XTC8_PINIB</name>
<feature type="chain" id="PRO_5041699091" description="C2H2-type domain-containing protein" evidence="1">
    <location>
        <begin position="16"/>
        <end position="350"/>
    </location>
</feature>
<evidence type="ECO:0000313" key="4">
    <source>
        <dbReference type="Proteomes" id="UP001186944"/>
    </source>
</evidence>